<dbReference type="RefSeq" id="WP_318647333.1">
    <property type="nucleotide sequence ID" value="NZ_CP137852.1"/>
</dbReference>
<sequence length="380" mass="40278">MTNPPTSQGTAELESAPAPIAVLRPLLPPATDVLPFLSRIDASRIYSNYGPLCQELQQGMARWLGAKAGTEGVRVVTASSGTTAIEIALRARALPGRRFCLMPSFTFIASAHAVCNAGLEPVLTDVEADRFTLTPALAEAALAQLPEPPAAVLVVSAFGAPPDVAAWEAFEAAHGIPVVFDAAAAVTSLRQIGHQPLAVSLHATKVFGIGEGGAVITTDGALADRLVANTGFGFASGERVSTERAGNYRISEYAAAVGLATLAGIDAKEQRLLRLGGLYAEALRNSPCRLQHGAGTEWATMTLNVVIPHERLDRTLRQLDAAGIQWRRWWGLGTHHHPAFADLRRTALPVTEDLAPRVIGLPFYEGLTEAEIGRVVEALR</sequence>
<dbReference type="Pfam" id="PF01041">
    <property type="entry name" value="DegT_DnrJ_EryC1"/>
    <property type="match status" value="1"/>
</dbReference>
<dbReference type="Proteomes" id="UP001305521">
    <property type="component" value="Chromosome"/>
</dbReference>
<dbReference type="EMBL" id="CP137852">
    <property type="protein sequence ID" value="WPB83355.1"/>
    <property type="molecule type" value="Genomic_DNA"/>
</dbReference>
<evidence type="ECO:0000256" key="3">
    <source>
        <dbReference type="RuleBase" id="RU004508"/>
    </source>
</evidence>
<dbReference type="PIRSF" id="PIRSF000390">
    <property type="entry name" value="PLP_StrS"/>
    <property type="match status" value="1"/>
</dbReference>
<name>A0ABZ0PCD1_9PROT</name>
<dbReference type="Gene3D" id="3.40.640.10">
    <property type="entry name" value="Type I PLP-dependent aspartate aminotransferase-like (Major domain)"/>
    <property type="match status" value="1"/>
</dbReference>
<keyword evidence="1 3" id="KW-0663">Pyridoxal phosphate</keyword>
<protein>
    <submittedName>
        <fullName evidence="4">DegT/DnrJ/EryC1/StrS family aminotransferase</fullName>
    </submittedName>
</protein>
<reference evidence="4 5" key="1">
    <citation type="submission" date="2023-11" db="EMBL/GenBank/DDBJ databases">
        <title>Arctic aerobic anoxygenic photoheterotroph Sediminicoccus rosea KRV36 adapts its photosynthesis to long days of polar summer.</title>
        <authorList>
            <person name="Tomasch J."/>
            <person name="Kopejtka K."/>
            <person name="Bily T."/>
            <person name="Gardiner A.T."/>
            <person name="Gardian Z."/>
            <person name="Shivaramu S."/>
            <person name="Koblizek M."/>
            <person name="Engelhardt F."/>
            <person name="Kaftan D."/>
        </authorList>
    </citation>
    <scope>NUCLEOTIDE SEQUENCE [LARGE SCALE GENOMIC DNA]</scope>
    <source>
        <strain evidence="4 5">R-30</strain>
    </source>
</reference>
<organism evidence="4 5">
    <name type="scientific">Sediminicoccus rosea</name>
    <dbReference type="NCBI Taxonomy" id="1225128"/>
    <lineage>
        <taxon>Bacteria</taxon>
        <taxon>Pseudomonadati</taxon>
        <taxon>Pseudomonadota</taxon>
        <taxon>Alphaproteobacteria</taxon>
        <taxon>Acetobacterales</taxon>
        <taxon>Roseomonadaceae</taxon>
        <taxon>Sediminicoccus</taxon>
    </lineage>
</organism>
<evidence type="ECO:0000256" key="1">
    <source>
        <dbReference type="ARBA" id="ARBA00022898"/>
    </source>
</evidence>
<proteinExistence type="inferred from homology"/>
<accession>A0ABZ0PCD1</accession>
<evidence type="ECO:0000256" key="2">
    <source>
        <dbReference type="ARBA" id="ARBA00037999"/>
    </source>
</evidence>
<gene>
    <name evidence="4" type="ORF">R9Z33_14720</name>
</gene>
<dbReference type="PANTHER" id="PTHR30244">
    <property type="entry name" value="TRANSAMINASE"/>
    <property type="match status" value="1"/>
</dbReference>
<dbReference type="GO" id="GO:0008483">
    <property type="term" value="F:transaminase activity"/>
    <property type="evidence" value="ECO:0007669"/>
    <property type="project" value="UniProtKB-KW"/>
</dbReference>
<evidence type="ECO:0000313" key="4">
    <source>
        <dbReference type="EMBL" id="WPB83355.1"/>
    </source>
</evidence>
<dbReference type="InterPro" id="IPR015424">
    <property type="entry name" value="PyrdxlP-dep_Trfase"/>
</dbReference>
<comment type="similarity">
    <text evidence="2 3">Belongs to the DegT/DnrJ/EryC1 family.</text>
</comment>
<dbReference type="SUPFAM" id="SSF53383">
    <property type="entry name" value="PLP-dependent transferases"/>
    <property type="match status" value="1"/>
</dbReference>
<keyword evidence="4" id="KW-0032">Aminotransferase</keyword>
<evidence type="ECO:0000313" key="5">
    <source>
        <dbReference type="Proteomes" id="UP001305521"/>
    </source>
</evidence>
<dbReference type="InterPro" id="IPR015421">
    <property type="entry name" value="PyrdxlP-dep_Trfase_major"/>
</dbReference>
<dbReference type="PANTHER" id="PTHR30244:SF9">
    <property type="entry name" value="PROTEIN RV3402C"/>
    <property type="match status" value="1"/>
</dbReference>
<keyword evidence="4" id="KW-0808">Transferase</keyword>
<dbReference type="InterPro" id="IPR000653">
    <property type="entry name" value="DegT/StrS_aminotransferase"/>
</dbReference>
<keyword evidence="5" id="KW-1185">Reference proteome</keyword>